<dbReference type="AlphaFoldDB" id="A0A285VD70"/>
<dbReference type="CDD" id="cd04301">
    <property type="entry name" value="NAT_SF"/>
    <property type="match status" value="1"/>
</dbReference>
<protein>
    <submittedName>
        <fullName evidence="2">Acetyltransferase (GNAT) family protein</fullName>
    </submittedName>
</protein>
<evidence type="ECO:0000313" key="3">
    <source>
        <dbReference type="Proteomes" id="UP000219435"/>
    </source>
</evidence>
<proteinExistence type="predicted"/>
<organism evidence="2 3">
    <name type="scientific">Blastococcus aggregatus</name>
    <dbReference type="NCBI Taxonomy" id="38502"/>
    <lineage>
        <taxon>Bacteria</taxon>
        <taxon>Bacillati</taxon>
        <taxon>Actinomycetota</taxon>
        <taxon>Actinomycetes</taxon>
        <taxon>Geodermatophilales</taxon>
        <taxon>Geodermatophilaceae</taxon>
        <taxon>Blastococcus</taxon>
    </lineage>
</organism>
<dbReference type="EMBL" id="OBQI01000004">
    <property type="protein sequence ID" value="SOC50441.1"/>
    <property type="molecule type" value="Genomic_DNA"/>
</dbReference>
<feature type="domain" description="N-acetyltransferase" evidence="1">
    <location>
        <begin position="8"/>
        <end position="159"/>
    </location>
</feature>
<dbReference type="PROSITE" id="PS51186">
    <property type="entry name" value="GNAT"/>
    <property type="match status" value="1"/>
</dbReference>
<keyword evidence="3" id="KW-1185">Reference proteome</keyword>
<dbReference type="SUPFAM" id="SSF55729">
    <property type="entry name" value="Acyl-CoA N-acyltransferases (Nat)"/>
    <property type="match status" value="1"/>
</dbReference>
<dbReference type="GO" id="GO:0016747">
    <property type="term" value="F:acyltransferase activity, transferring groups other than amino-acyl groups"/>
    <property type="evidence" value="ECO:0007669"/>
    <property type="project" value="InterPro"/>
</dbReference>
<evidence type="ECO:0000259" key="1">
    <source>
        <dbReference type="PROSITE" id="PS51186"/>
    </source>
</evidence>
<reference evidence="3" key="1">
    <citation type="submission" date="2017-08" db="EMBL/GenBank/DDBJ databases">
        <authorList>
            <person name="Varghese N."/>
            <person name="Submissions S."/>
        </authorList>
    </citation>
    <scope>NUCLEOTIDE SEQUENCE [LARGE SCALE GENOMIC DNA]</scope>
    <source>
        <strain evidence="3">DSM 4725</strain>
    </source>
</reference>
<gene>
    <name evidence="2" type="ORF">SAMN05660748_3189</name>
</gene>
<evidence type="ECO:0000313" key="2">
    <source>
        <dbReference type="EMBL" id="SOC50441.1"/>
    </source>
</evidence>
<dbReference type="OrthoDB" id="8593648at2"/>
<dbReference type="InterPro" id="IPR016181">
    <property type="entry name" value="Acyl_CoA_acyltransferase"/>
</dbReference>
<accession>A0A285VD70</accession>
<dbReference type="Proteomes" id="UP000219435">
    <property type="component" value="Unassembled WGS sequence"/>
</dbReference>
<name>A0A285VD70_9ACTN</name>
<sequence>MTGGLRLVGFEELSAAVLRARLLDHRGSFWSGSVLADEEQVGLHDPLFFHQLGGFGAVALTPDDRDAGYLLGVVTADRLAVVHAVAVHPDHRGRGLAARLLQRFAGLAAGTGARAVQGVARPDDAAARGLAEHCGAVPAPSPGHAGPGCDRTVYTRSLRRA</sequence>
<keyword evidence="2" id="KW-0808">Transferase</keyword>
<dbReference type="Pfam" id="PF00583">
    <property type="entry name" value="Acetyltransf_1"/>
    <property type="match status" value="1"/>
</dbReference>
<dbReference type="Gene3D" id="3.40.630.30">
    <property type="match status" value="1"/>
</dbReference>
<dbReference type="RefSeq" id="WP_097195956.1">
    <property type="nucleotide sequence ID" value="NZ_OBQI01000004.1"/>
</dbReference>
<dbReference type="InterPro" id="IPR000182">
    <property type="entry name" value="GNAT_dom"/>
</dbReference>